<dbReference type="Proteomes" id="UP000027093">
    <property type="component" value="Chromosome"/>
</dbReference>
<dbReference type="RefSeq" id="WP_144239574.1">
    <property type="nucleotide sequence ID" value="NZ_CP007536.1"/>
</dbReference>
<evidence type="ECO:0000256" key="1">
    <source>
        <dbReference type="SAM" id="Phobius"/>
    </source>
</evidence>
<organism evidence="2 3">
    <name type="scientific">Nitrososphaera viennensis EN76</name>
    <dbReference type="NCBI Taxonomy" id="926571"/>
    <lineage>
        <taxon>Archaea</taxon>
        <taxon>Nitrososphaerota</taxon>
        <taxon>Nitrososphaeria</taxon>
        <taxon>Nitrososphaerales</taxon>
        <taxon>Nitrososphaeraceae</taxon>
        <taxon>Nitrososphaera</taxon>
    </lineage>
</organism>
<dbReference type="STRING" id="926571.NVIE_015760"/>
<reference evidence="2 3" key="1">
    <citation type="journal article" date="2014" name="Int. J. Syst. Evol. Microbiol.">
        <title>Nitrososphaera viennensis gen. nov., sp. nov., an aerobic and mesophilic, ammonia-oxidizing archaeon from soil and a member of the archaeal phylum Thaumarchaeota.</title>
        <authorList>
            <person name="Stieglmeier M."/>
            <person name="Klingl A."/>
            <person name="Alves R.J."/>
            <person name="Rittmann S.K."/>
            <person name="Melcher M."/>
            <person name="Leisch N."/>
            <person name="Schleper C."/>
        </authorList>
    </citation>
    <scope>NUCLEOTIDE SEQUENCE [LARGE SCALE GENOMIC DNA]</scope>
    <source>
        <strain evidence="2">EN76</strain>
    </source>
</reference>
<evidence type="ECO:0000313" key="3">
    <source>
        <dbReference type="Proteomes" id="UP000027093"/>
    </source>
</evidence>
<dbReference type="KEGG" id="nvn:NVIE_015760"/>
<evidence type="ECO:0000313" key="2">
    <source>
        <dbReference type="EMBL" id="AIC15827.1"/>
    </source>
</evidence>
<name>A0A060HRJ9_9ARCH</name>
<sequence length="229" mass="24667">MQKSNFLLIIVVLIAAGIAIVIFFATTTFPLSNNNSDTNTGTAQFNDTPIKIADVTPNATSTASSSASYPPLKINETGIFVYQDPANVGIGVEICGTSASGLTKVPGNPEHPAIVKRRGDEIAIPICYGNKNTVEMTWRVRAEGWPSPVLDKGIIARLDKESFRTAAVSSVLDEYLASKAITGNFTAFVRADDTASLGKHIIVITTERRDDRTQGYTGIGLYTYIYVKD</sequence>
<keyword evidence="1" id="KW-1133">Transmembrane helix</keyword>
<keyword evidence="1" id="KW-0472">Membrane</keyword>
<feature type="transmembrane region" description="Helical" evidence="1">
    <location>
        <begin position="7"/>
        <end position="26"/>
    </location>
</feature>
<gene>
    <name evidence="2" type="ORF">NVIE_015760</name>
</gene>
<dbReference type="GeneID" id="74946844"/>
<keyword evidence="3" id="KW-1185">Reference proteome</keyword>
<dbReference type="HOGENOM" id="CLU_1207652_0_0_2"/>
<protein>
    <submittedName>
        <fullName evidence="2">Uncharacterized protein</fullName>
    </submittedName>
</protein>
<proteinExistence type="predicted"/>
<accession>A0A060HRJ9</accession>
<dbReference type="EMBL" id="CP007536">
    <property type="protein sequence ID" value="AIC15827.1"/>
    <property type="molecule type" value="Genomic_DNA"/>
</dbReference>
<dbReference type="AlphaFoldDB" id="A0A060HRJ9"/>
<keyword evidence="1" id="KW-0812">Transmembrane</keyword>